<evidence type="ECO:0000256" key="5">
    <source>
        <dbReference type="ARBA" id="ARBA00023316"/>
    </source>
</evidence>
<dbReference type="GO" id="GO:0008360">
    <property type="term" value="P:regulation of cell shape"/>
    <property type="evidence" value="ECO:0007669"/>
    <property type="project" value="UniProtKB-UniRule"/>
</dbReference>
<keyword evidence="4 6" id="KW-0573">Peptidoglycan synthesis</keyword>
<organism evidence="8 9">
    <name type="scientific">Coprococcus hominis</name>
    <name type="common">ex Liu et al. 2022</name>
    <dbReference type="NCBI Taxonomy" id="2763039"/>
    <lineage>
        <taxon>Bacteria</taxon>
        <taxon>Bacillati</taxon>
        <taxon>Bacillota</taxon>
        <taxon>Clostridia</taxon>
        <taxon>Lachnospirales</taxon>
        <taxon>Lachnospiraceae</taxon>
        <taxon>Coprococcus</taxon>
    </lineage>
</organism>
<evidence type="ECO:0000256" key="1">
    <source>
        <dbReference type="ARBA" id="ARBA00004752"/>
    </source>
</evidence>
<dbReference type="SUPFAM" id="SSF141523">
    <property type="entry name" value="L,D-transpeptidase catalytic domain-like"/>
    <property type="match status" value="1"/>
</dbReference>
<evidence type="ECO:0000313" key="8">
    <source>
        <dbReference type="EMBL" id="MBC5661589.1"/>
    </source>
</evidence>
<evidence type="ECO:0000259" key="7">
    <source>
        <dbReference type="PROSITE" id="PS52029"/>
    </source>
</evidence>
<sequence>MKKKGFLFFVVYILVLVGIGVMAVTRAGETSRRKISIYKEATPEDGTGQGTETLQEVLHLTREAEILEVAELPQKQEYNGLRLDDNGMPYAIRINRTLNIVTVYSLDDEGYYTVPVRAMRCSISLDDTTPVGLFTTTEKRLEWAFLQGNVYGQYAYQIHGGIYFHSVPYTENKHDKLETWEYNKLGEGASLGCIRLCVADVKWIYENCLPGTQVYLFNSDYPGPLGRPQQPYTFADVSETGWDPTDTADGSPYEGTAAIYGAEDHTIKIGEPFDSRTGVMAFSSDRQNVTDRLMVDGTVDNQIPGEYKLAYSFYDNGKKIERDIFIRVVDTEAPVITMLPDRLYLAGYHGDKEELADLIARNITAYDNEKQIIQYRWTPEKDTTEDAELVIDLSRVEDIPGSYEISCYAEDAAGNRSESYTIWIELE</sequence>
<dbReference type="GO" id="GO:0005576">
    <property type="term" value="C:extracellular region"/>
    <property type="evidence" value="ECO:0007669"/>
    <property type="project" value="TreeGrafter"/>
</dbReference>
<dbReference type="EMBL" id="JACOOX010000001">
    <property type="protein sequence ID" value="MBC5661589.1"/>
    <property type="molecule type" value="Genomic_DNA"/>
</dbReference>
<dbReference type="GO" id="GO:0071972">
    <property type="term" value="F:peptidoglycan L,D-transpeptidase activity"/>
    <property type="evidence" value="ECO:0007669"/>
    <property type="project" value="TreeGrafter"/>
</dbReference>
<feature type="active site" description="Nucleophile" evidence="6">
    <location>
        <position position="193"/>
    </location>
</feature>
<dbReference type="InterPro" id="IPR050979">
    <property type="entry name" value="LD-transpeptidase"/>
</dbReference>
<dbReference type="InterPro" id="IPR013783">
    <property type="entry name" value="Ig-like_fold"/>
</dbReference>
<dbReference type="RefSeq" id="WP_117807799.1">
    <property type="nucleotide sequence ID" value="NZ_JACOOX010000001.1"/>
</dbReference>
<dbReference type="CDD" id="cd16913">
    <property type="entry name" value="YkuD_like"/>
    <property type="match status" value="1"/>
</dbReference>
<accession>A0A8I0AEH0</accession>
<dbReference type="UniPathway" id="UPA00219"/>
<dbReference type="PROSITE" id="PS52029">
    <property type="entry name" value="LD_TPASE"/>
    <property type="match status" value="1"/>
</dbReference>
<dbReference type="GO" id="GO:0016740">
    <property type="term" value="F:transferase activity"/>
    <property type="evidence" value="ECO:0007669"/>
    <property type="project" value="UniProtKB-KW"/>
</dbReference>
<evidence type="ECO:0000256" key="3">
    <source>
        <dbReference type="ARBA" id="ARBA00022960"/>
    </source>
</evidence>
<dbReference type="PANTHER" id="PTHR30582:SF2">
    <property type="entry name" value="L,D-TRANSPEPTIDASE YCIB-RELATED"/>
    <property type="match status" value="1"/>
</dbReference>
<dbReference type="InterPro" id="IPR032179">
    <property type="entry name" value="Cry22Aa_Ig-like"/>
</dbReference>
<keyword evidence="2" id="KW-0808">Transferase</keyword>
<keyword evidence="9" id="KW-1185">Reference proteome</keyword>
<dbReference type="Pfam" id="PF16403">
    <property type="entry name" value="Bact_surface_Ig-like"/>
    <property type="match status" value="1"/>
</dbReference>
<dbReference type="Gene3D" id="2.60.40.10">
    <property type="entry name" value="Immunoglobulins"/>
    <property type="match status" value="1"/>
</dbReference>
<keyword evidence="5 6" id="KW-0961">Cell wall biogenesis/degradation</keyword>
<feature type="active site" description="Proton donor/acceptor" evidence="6">
    <location>
        <position position="165"/>
    </location>
</feature>
<dbReference type="GO" id="GO:0071555">
    <property type="term" value="P:cell wall organization"/>
    <property type="evidence" value="ECO:0007669"/>
    <property type="project" value="UniProtKB-UniRule"/>
</dbReference>
<name>A0A8I0AEH0_9FIRM</name>
<evidence type="ECO:0000313" key="9">
    <source>
        <dbReference type="Proteomes" id="UP000615234"/>
    </source>
</evidence>
<comment type="caution">
    <text evidence="8">The sequence shown here is derived from an EMBL/GenBank/DDBJ whole genome shotgun (WGS) entry which is preliminary data.</text>
</comment>
<evidence type="ECO:0000256" key="6">
    <source>
        <dbReference type="PROSITE-ProRule" id="PRU01373"/>
    </source>
</evidence>
<dbReference type="AlphaFoldDB" id="A0A8I0AEH0"/>
<dbReference type="PANTHER" id="PTHR30582">
    <property type="entry name" value="L,D-TRANSPEPTIDASE"/>
    <property type="match status" value="1"/>
</dbReference>
<comment type="pathway">
    <text evidence="1 6">Cell wall biogenesis; peptidoglycan biosynthesis.</text>
</comment>
<evidence type="ECO:0000256" key="2">
    <source>
        <dbReference type="ARBA" id="ARBA00022679"/>
    </source>
</evidence>
<protein>
    <submittedName>
        <fullName evidence="8">L,D-transpeptidase family protein</fullName>
    </submittedName>
</protein>
<reference evidence="8 9" key="1">
    <citation type="submission" date="2020-08" db="EMBL/GenBank/DDBJ databases">
        <title>Genome public.</title>
        <authorList>
            <person name="Liu C."/>
            <person name="Sun Q."/>
        </authorList>
    </citation>
    <scope>NUCLEOTIDE SEQUENCE [LARGE SCALE GENOMIC DNA]</scope>
    <source>
        <strain evidence="8 9">NSJ-10</strain>
    </source>
</reference>
<keyword evidence="3 6" id="KW-0133">Cell shape</keyword>
<evidence type="ECO:0000256" key="4">
    <source>
        <dbReference type="ARBA" id="ARBA00022984"/>
    </source>
</evidence>
<feature type="domain" description="L,D-TPase catalytic" evidence="7">
    <location>
        <begin position="90"/>
        <end position="217"/>
    </location>
</feature>
<dbReference type="GO" id="GO:0018104">
    <property type="term" value="P:peptidoglycan-protein cross-linking"/>
    <property type="evidence" value="ECO:0007669"/>
    <property type="project" value="TreeGrafter"/>
</dbReference>
<dbReference type="InterPro" id="IPR005490">
    <property type="entry name" value="LD_TPept_cat_dom"/>
</dbReference>
<dbReference type="InterPro" id="IPR038063">
    <property type="entry name" value="Transpep_catalytic_dom"/>
</dbReference>
<dbReference type="Gene3D" id="2.40.440.10">
    <property type="entry name" value="L,D-transpeptidase catalytic domain-like"/>
    <property type="match status" value="1"/>
</dbReference>
<gene>
    <name evidence="8" type="ORF">H8S09_01560</name>
</gene>
<proteinExistence type="predicted"/>
<dbReference type="Proteomes" id="UP000615234">
    <property type="component" value="Unassembled WGS sequence"/>
</dbReference>
<dbReference type="Pfam" id="PF03734">
    <property type="entry name" value="YkuD"/>
    <property type="match status" value="1"/>
</dbReference>